<name>A0A8S4NYH5_OWEFU</name>
<organism evidence="9 10">
    <name type="scientific">Owenia fusiformis</name>
    <name type="common">Polychaete worm</name>
    <dbReference type="NCBI Taxonomy" id="6347"/>
    <lineage>
        <taxon>Eukaryota</taxon>
        <taxon>Metazoa</taxon>
        <taxon>Spiralia</taxon>
        <taxon>Lophotrochozoa</taxon>
        <taxon>Annelida</taxon>
        <taxon>Polychaeta</taxon>
        <taxon>Sedentaria</taxon>
        <taxon>Canalipalpata</taxon>
        <taxon>Sabellida</taxon>
        <taxon>Oweniida</taxon>
        <taxon>Oweniidae</taxon>
        <taxon>Owenia</taxon>
    </lineage>
</organism>
<feature type="transmembrane region" description="Helical" evidence="7">
    <location>
        <begin position="233"/>
        <end position="253"/>
    </location>
</feature>
<dbReference type="OrthoDB" id="3639251at2759"/>
<dbReference type="InterPro" id="IPR051337">
    <property type="entry name" value="OPA_Antiporter"/>
</dbReference>
<dbReference type="InterPro" id="IPR000849">
    <property type="entry name" value="Sugar_P_transporter"/>
</dbReference>
<dbReference type="PIRSF" id="PIRSF002808">
    <property type="entry name" value="Hexose_phosphate_transp"/>
    <property type="match status" value="1"/>
</dbReference>
<feature type="transmembrane region" description="Helical" evidence="7">
    <location>
        <begin position="297"/>
        <end position="318"/>
    </location>
</feature>
<dbReference type="Gene3D" id="1.20.1250.20">
    <property type="entry name" value="MFS general substrate transporter like domains"/>
    <property type="match status" value="2"/>
</dbReference>
<dbReference type="GO" id="GO:0005789">
    <property type="term" value="C:endoplasmic reticulum membrane"/>
    <property type="evidence" value="ECO:0007669"/>
    <property type="project" value="TreeGrafter"/>
</dbReference>
<dbReference type="PANTHER" id="PTHR43826">
    <property type="entry name" value="GLUCOSE-6-PHOSPHATE EXCHANGER SLC37A4"/>
    <property type="match status" value="1"/>
</dbReference>
<keyword evidence="3 7" id="KW-0812">Transmembrane</keyword>
<evidence type="ECO:0000313" key="10">
    <source>
        <dbReference type="Proteomes" id="UP000749559"/>
    </source>
</evidence>
<evidence type="ECO:0000256" key="6">
    <source>
        <dbReference type="SAM" id="MobiDB-lite"/>
    </source>
</evidence>
<feature type="domain" description="Major facilitator superfamily (MFS) profile" evidence="8">
    <location>
        <begin position="1"/>
        <end position="353"/>
    </location>
</feature>
<dbReference type="InterPro" id="IPR020846">
    <property type="entry name" value="MFS_dom"/>
</dbReference>
<feature type="transmembrane region" description="Helical" evidence="7">
    <location>
        <begin position="26"/>
        <end position="50"/>
    </location>
</feature>
<gene>
    <name evidence="9" type="ORF">OFUS_LOCUS12093</name>
</gene>
<evidence type="ECO:0000256" key="3">
    <source>
        <dbReference type="ARBA" id="ARBA00022692"/>
    </source>
</evidence>
<dbReference type="PROSITE" id="PS50850">
    <property type="entry name" value="MFS"/>
    <property type="match status" value="1"/>
</dbReference>
<dbReference type="Pfam" id="PF07690">
    <property type="entry name" value="MFS_1"/>
    <property type="match status" value="1"/>
</dbReference>
<evidence type="ECO:0000313" key="9">
    <source>
        <dbReference type="EMBL" id="CAH1786139.1"/>
    </source>
</evidence>
<dbReference type="AlphaFoldDB" id="A0A8S4NYH5"/>
<dbReference type="GO" id="GO:0061513">
    <property type="term" value="F:glucose 6-phosphate:phosphate antiporter activity"/>
    <property type="evidence" value="ECO:0007669"/>
    <property type="project" value="TreeGrafter"/>
</dbReference>
<comment type="similarity">
    <text evidence="2">Belongs to the major facilitator superfamily. Organophosphate:Pi antiporter (OPA) (TC 2.A.1.4) family.</text>
</comment>
<feature type="transmembrane region" description="Helical" evidence="7">
    <location>
        <begin position="190"/>
        <end position="213"/>
    </location>
</feature>
<accession>A0A8S4NYH5</accession>
<feature type="region of interest" description="Disordered" evidence="6">
    <location>
        <begin position="121"/>
        <end position="144"/>
    </location>
</feature>
<comment type="subcellular location">
    <subcellularLocation>
        <location evidence="1">Endomembrane system</location>
        <topology evidence="1">Multi-pass membrane protein</topology>
    </subcellularLocation>
</comment>
<evidence type="ECO:0000256" key="4">
    <source>
        <dbReference type="ARBA" id="ARBA00022989"/>
    </source>
</evidence>
<dbReference type="Proteomes" id="UP000749559">
    <property type="component" value="Unassembled WGS sequence"/>
</dbReference>
<evidence type="ECO:0000256" key="2">
    <source>
        <dbReference type="ARBA" id="ARBA00009598"/>
    </source>
</evidence>
<keyword evidence="4 7" id="KW-1133">Transmembrane helix</keyword>
<keyword evidence="10" id="KW-1185">Reference proteome</keyword>
<evidence type="ECO:0000259" key="8">
    <source>
        <dbReference type="PROSITE" id="PS50850"/>
    </source>
</evidence>
<keyword evidence="5 7" id="KW-0472">Membrane</keyword>
<feature type="transmembrane region" description="Helical" evidence="7">
    <location>
        <begin position="62"/>
        <end position="86"/>
    </location>
</feature>
<evidence type="ECO:0000256" key="1">
    <source>
        <dbReference type="ARBA" id="ARBA00004127"/>
    </source>
</evidence>
<reference evidence="9" key="1">
    <citation type="submission" date="2022-03" db="EMBL/GenBank/DDBJ databases">
        <authorList>
            <person name="Martin C."/>
        </authorList>
    </citation>
    <scope>NUCLEOTIDE SEQUENCE</scope>
</reference>
<feature type="transmembrane region" description="Helical" evidence="7">
    <location>
        <begin position="92"/>
        <end position="112"/>
    </location>
</feature>
<evidence type="ECO:0000256" key="7">
    <source>
        <dbReference type="SAM" id="Phobius"/>
    </source>
</evidence>
<dbReference type="SUPFAM" id="SSF103473">
    <property type="entry name" value="MFS general substrate transporter"/>
    <property type="match status" value="1"/>
</dbReference>
<feature type="transmembrane region" description="Helical" evidence="7">
    <location>
        <begin position="324"/>
        <end position="344"/>
    </location>
</feature>
<feature type="transmembrane region" description="Helical" evidence="7">
    <location>
        <begin position="259"/>
        <end position="285"/>
    </location>
</feature>
<dbReference type="GO" id="GO:0035435">
    <property type="term" value="P:phosphate ion transmembrane transport"/>
    <property type="evidence" value="ECO:0007669"/>
    <property type="project" value="TreeGrafter"/>
</dbReference>
<dbReference type="InterPro" id="IPR036259">
    <property type="entry name" value="MFS_trans_sf"/>
</dbReference>
<sequence length="362" mass="39237">MVGSPQSHWNKDLKNYDNAEVFNNSMAWAGLWFIMGLVQGCGWPACAKLLREWCSKAEFGTWWSTISTSMNVAGGVWPFAATYLTINYNWATSMYIPGILSLCFTGVCLLLIKNRPQDVGLEPPDGEEEKPKNKADQPSDESTTYSWTSILTSPFIWLLCINYSIIMMVRNSIMDWGQLYLIEELNFSRYIASSFTSCLETGGLIGSLLAGLLADKLVKASAGKDIVYSPRMLVVLVEVAATTIGLYCLVFIIDANSSQVAIGAVGVLLGVCLYGLISLYGVMAVESVPTAISGRSHAVVALAANVGGVCAGLPLSYIAKLYSWGGAFSLLQLCVAAVTVLNLLTFRINCRVQPSSAHIKED</sequence>
<evidence type="ECO:0000256" key="5">
    <source>
        <dbReference type="ARBA" id="ARBA00023136"/>
    </source>
</evidence>
<dbReference type="EMBL" id="CAIIXF020000006">
    <property type="protein sequence ID" value="CAH1786139.1"/>
    <property type="molecule type" value="Genomic_DNA"/>
</dbReference>
<dbReference type="InterPro" id="IPR011701">
    <property type="entry name" value="MFS"/>
</dbReference>
<comment type="caution">
    <text evidence="9">The sequence shown here is derived from an EMBL/GenBank/DDBJ whole genome shotgun (WGS) entry which is preliminary data.</text>
</comment>
<dbReference type="PANTHER" id="PTHR43826:SF3">
    <property type="entry name" value="GLUCOSE-6-PHOSPHATE EXCHANGER SLC37A4"/>
    <property type="match status" value="1"/>
</dbReference>
<proteinExistence type="inferred from homology"/>
<protein>
    <recommendedName>
        <fullName evidence="8">Major facilitator superfamily (MFS) profile domain-containing protein</fullName>
    </recommendedName>
</protein>
<feature type="transmembrane region" description="Helical" evidence="7">
    <location>
        <begin position="150"/>
        <end position="170"/>
    </location>
</feature>